<name>A0ACC2NXX5_9HYME</name>
<dbReference type="Proteomes" id="UP001239111">
    <property type="component" value="Chromosome 2"/>
</dbReference>
<gene>
    <name evidence="1" type="ORF">QAD02_011494</name>
</gene>
<reference evidence="1" key="1">
    <citation type="submission" date="2023-04" db="EMBL/GenBank/DDBJ databases">
        <title>A chromosome-level genome assembly of the parasitoid wasp Eretmocerus hayati.</title>
        <authorList>
            <person name="Zhong Y."/>
            <person name="Liu S."/>
            <person name="Liu Y."/>
        </authorList>
    </citation>
    <scope>NUCLEOTIDE SEQUENCE</scope>
    <source>
        <strain evidence="1">ZJU_SS_LIU_2023</strain>
    </source>
</reference>
<comment type="caution">
    <text evidence="1">The sequence shown here is derived from an EMBL/GenBank/DDBJ whole genome shotgun (WGS) entry which is preliminary data.</text>
</comment>
<keyword evidence="2" id="KW-1185">Reference proteome</keyword>
<evidence type="ECO:0000313" key="1">
    <source>
        <dbReference type="EMBL" id="KAJ8675708.1"/>
    </source>
</evidence>
<sequence length="303" mass="34698">MEEYDTESHVNKKNFEACSTLARAIESHDIKLLQILVKYGMDVNDLNEHKRTALHELFMGSRRSYLNNRKGYITSIDELCEKGIDIDCQDSHKQTSLHLTVLNCLEHGTSTLLSSGADINVTDCNGRTPITLLLTGDIVNEKISEMFIKHLRKIRVFKVPIRSQNKALDNEFINHQDPESFNSNIIREFEISDGLKKMKNIILKENVTLHDIMYMDPHQLIFLVENDALVSVLESKDFHEKFPEFGGILKLKYRIASRKKAINSARKTLYSILKMRIPETCTEIVASCLNNKDLEALAGLNFK</sequence>
<accession>A0ACC2NXX5</accession>
<organism evidence="1 2">
    <name type="scientific">Eretmocerus hayati</name>
    <dbReference type="NCBI Taxonomy" id="131215"/>
    <lineage>
        <taxon>Eukaryota</taxon>
        <taxon>Metazoa</taxon>
        <taxon>Ecdysozoa</taxon>
        <taxon>Arthropoda</taxon>
        <taxon>Hexapoda</taxon>
        <taxon>Insecta</taxon>
        <taxon>Pterygota</taxon>
        <taxon>Neoptera</taxon>
        <taxon>Endopterygota</taxon>
        <taxon>Hymenoptera</taxon>
        <taxon>Apocrita</taxon>
        <taxon>Proctotrupomorpha</taxon>
        <taxon>Chalcidoidea</taxon>
        <taxon>Aphelinidae</taxon>
        <taxon>Aphelininae</taxon>
        <taxon>Eretmocerus</taxon>
    </lineage>
</organism>
<dbReference type="EMBL" id="CM056742">
    <property type="protein sequence ID" value="KAJ8675708.1"/>
    <property type="molecule type" value="Genomic_DNA"/>
</dbReference>
<evidence type="ECO:0000313" key="2">
    <source>
        <dbReference type="Proteomes" id="UP001239111"/>
    </source>
</evidence>
<protein>
    <submittedName>
        <fullName evidence="1">Uncharacterized protein</fullName>
    </submittedName>
</protein>
<proteinExistence type="predicted"/>